<gene>
    <name evidence="1" type="ordered locus">Desmu_0708</name>
</gene>
<dbReference type="eggNOG" id="arCOG11456">
    <property type="taxonomic scope" value="Archaea"/>
</dbReference>
<sequence>MSLRHEESVARELEFLRRASVRFLVNHYGLPRYVVEGKLSRAQLLFNLIRDHARWVRRGDEGRQAR</sequence>
<evidence type="ECO:0000313" key="2">
    <source>
        <dbReference type="Proteomes" id="UP000001068"/>
    </source>
</evidence>
<dbReference type="EMBL" id="CP002363">
    <property type="protein sequence ID" value="ADV65014.1"/>
    <property type="molecule type" value="Genomic_DNA"/>
</dbReference>
<proteinExistence type="predicted"/>
<dbReference type="GeneID" id="10153403"/>
<keyword evidence="2" id="KW-1185">Reference proteome</keyword>
<dbReference type="KEGG" id="dmu:Desmu_0708"/>
<name>E8R938_DESM0</name>
<protein>
    <submittedName>
        <fullName evidence="1">Uncharacterized protein</fullName>
    </submittedName>
</protein>
<evidence type="ECO:0000313" key="1">
    <source>
        <dbReference type="EMBL" id="ADV65014.1"/>
    </source>
</evidence>
<organism evidence="1 2">
    <name type="scientific">Desulfurococcus mucosus (strain ATCC 35584 / DSM 2162 / JCM 9187 / O7/1)</name>
    <dbReference type="NCBI Taxonomy" id="765177"/>
    <lineage>
        <taxon>Archaea</taxon>
        <taxon>Thermoproteota</taxon>
        <taxon>Thermoprotei</taxon>
        <taxon>Desulfurococcales</taxon>
        <taxon>Desulfurococcaceae</taxon>
        <taxon>Desulfurococcus</taxon>
    </lineage>
</organism>
<reference evidence="2" key="1">
    <citation type="submission" date="2010-11" db="EMBL/GenBank/DDBJ databases">
        <title>The complete genome of Desulfurococcus mucosus DSM 2162.</title>
        <authorList>
            <consortium name="US DOE Joint Genome Institute (JGI-PGF)"/>
            <person name="Lucas S."/>
            <person name="Copeland A."/>
            <person name="Lapidus A."/>
            <person name="Bruce D."/>
            <person name="Goodwin L."/>
            <person name="Pitluck S."/>
            <person name="Kyrpides N."/>
            <person name="Mavromatis K."/>
            <person name="Pagani I."/>
            <person name="Ivanova N."/>
            <person name="Ovchinnikova G."/>
            <person name="Chertkov O."/>
            <person name="Held B."/>
            <person name="Brettin T."/>
            <person name="Detter J.C."/>
            <person name="Tapia R."/>
            <person name="Han C."/>
            <person name="Land M."/>
            <person name="Hauser L."/>
            <person name="Markowitz V."/>
            <person name="Cheng J.-F."/>
            <person name="Hugenholtz P."/>
            <person name="Woyke T."/>
            <person name="Wu D."/>
            <person name="Wirth R."/>
            <person name="Bilek Y."/>
            <person name="Hader T."/>
            <person name="Klenk H.-P."/>
            <person name="Eisen J.A."/>
        </authorList>
    </citation>
    <scope>NUCLEOTIDE SEQUENCE [LARGE SCALE GENOMIC DNA]</scope>
    <source>
        <strain evidence="2">ATCC 35584 / DSM 2162 / JCM 9187 / O7/1</strain>
    </source>
</reference>
<dbReference type="Proteomes" id="UP000001068">
    <property type="component" value="Chromosome"/>
</dbReference>
<accession>E8R938</accession>
<dbReference type="STRING" id="765177.Desmu_0708"/>
<dbReference type="AlphaFoldDB" id="E8R938"/>
<reference evidence="1 2" key="2">
    <citation type="journal article" date="2011" name="Stand. Genomic Sci.">
        <title>Complete genome sequence of Desulfurococcus mucosus type strain (O7/1).</title>
        <authorList>
            <person name="Wirth R."/>
            <person name="Chertkov O."/>
            <person name="Held B."/>
            <person name="Lapidus A."/>
            <person name="Nolan M."/>
            <person name="Lucas S."/>
            <person name="Hammon N."/>
            <person name="Deshpande S."/>
            <person name="Cheng J.F."/>
            <person name="Tapia R."/>
            <person name="Han C."/>
            <person name="Goodwin L."/>
            <person name="Pitluck S."/>
            <person name="Liolios K."/>
            <person name="Ioanna P."/>
            <person name="Ivanova N."/>
            <person name="Mavromatis K."/>
            <person name="Mikhailova N."/>
            <person name="Pati A."/>
            <person name="Chen A."/>
            <person name="Palaniappan K."/>
            <person name="Land M."/>
            <person name="Hauser L."/>
            <person name="Chang Y.J."/>
            <person name="Jeffries C.D."/>
            <person name="Bilek Y."/>
            <person name="Hader T."/>
            <person name="Rohde M."/>
            <person name="Spring S."/>
            <person name="Sikorski J."/>
            <person name="Goker M."/>
            <person name="Woyke T."/>
            <person name="Bristow J."/>
            <person name="Eisen J.A."/>
            <person name="Markowitz V."/>
            <person name="Hugenholtz P."/>
            <person name="Kyrpides N.C."/>
            <person name="Klenk H.P."/>
        </authorList>
    </citation>
    <scope>NUCLEOTIDE SEQUENCE [LARGE SCALE GENOMIC DNA]</scope>
    <source>
        <strain evidence="2">ATCC 35584 / DSM 2162 / JCM 9187 / O7/1</strain>
    </source>
</reference>
<dbReference type="HOGENOM" id="CLU_2662156_0_0_2"/>
<dbReference type="RefSeq" id="WP_013562236.1">
    <property type="nucleotide sequence ID" value="NC_014961.1"/>
</dbReference>